<gene>
    <name evidence="8" type="primary">nrdR</name>
    <name evidence="11" type="ORF">EDD73_12329</name>
</gene>
<dbReference type="Pfam" id="PF03477">
    <property type="entry name" value="ATP-cone"/>
    <property type="match status" value="1"/>
</dbReference>
<evidence type="ECO:0000259" key="9">
    <source>
        <dbReference type="Pfam" id="PF03477"/>
    </source>
</evidence>
<dbReference type="NCBIfam" id="TIGR00244">
    <property type="entry name" value="transcriptional regulator NrdR"/>
    <property type="match status" value="1"/>
</dbReference>
<accession>A0A4R2RF00</accession>
<dbReference type="GO" id="GO:0008270">
    <property type="term" value="F:zinc ion binding"/>
    <property type="evidence" value="ECO:0007669"/>
    <property type="project" value="UniProtKB-UniRule"/>
</dbReference>
<keyword evidence="8" id="KW-0863">Zinc-finger</keyword>
<organism evidence="11 12">
    <name type="scientific">Heliophilum fasciatum</name>
    <dbReference type="NCBI Taxonomy" id="35700"/>
    <lineage>
        <taxon>Bacteria</taxon>
        <taxon>Bacillati</taxon>
        <taxon>Bacillota</taxon>
        <taxon>Clostridia</taxon>
        <taxon>Eubacteriales</taxon>
        <taxon>Heliobacteriaceae</taxon>
        <taxon>Heliophilum</taxon>
    </lineage>
</organism>
<keyword evidence="3 8" id="KW-0862">Zinc</keyword>
<keyword evidence="7 8" id="KW-0804">Transcription</keyword>
<dbReference type="EMBL" id="SLXT01000023">
    <property type="protein sequence ID" value="TCP62122.1"/>
    <property type="molecule type" value="Genomic_DNA"/>
</dbReference>
<dbReference type="GO" id="GO:0005524">
    <property type="term" value="F:ATP binding"/>
    <property type="evidence" value="ECO:0007669"/>
    <property type="project" value="UniProtKB-KW"/>
</dbReference>
<dbReference type="InterPro" id="IPR003796">
    <property type="entry name" value="RNR_NrdR-like"/>
</dbReference>
<evidence type="ECO:0000256" key="2">
    <source>
        <dbReference type="ARBA" id="ARBA00022741"/>
    </source>
</evidence>
<dbReference type="PANTHER" id="PTHR30455">
    <property type="entry name" value="TRANSCRIPTIONAL REPRESSOR NRDR"/>
    <property type="match status" value="1"/>
</dbReference>
<dbReference type="InterPro" id="IPR005144">
    <property type="entry name" value="ATP-cone_dom"/>
</dbReference>
<name>A0A4R2RF00_9FIRM</name>
<keyword evidence="12" id="KW-1185">Reference proteome</keyword>
<comment type="function">
    <text evidence="8">Negatively regulates transcription of bacterial ribonucleotide reductase nrd genes and operons by binding to NrdR-boxes.</text>
</comment>
<dbReference type="HAMAP" id="MF_00440">
    <property type="entry name" value="NrdR"/>
    <property type="match status" value="1"/>
</dbReference>
<keyword evidence="4 8" id="KW-0067">ATP-binding</keyword>
<evidence type="ECO:0000256" key="3">
    <source>
        <dbReference type="ARBA" id="ARBA00022833"/>
    </source>
</evidence>
<evidence type="ECO:0000256" key="4">
    <source>
        <dbReference type="ARBA" id="ARBA00022840"/>
    </source>
</evidence>
<dbReference type="OrthoDB" id="9807461at2"/>
<keyword evidence="5 8" id="KW-0805">Transcription regulation</keyword>
<comment type="similarity">
    <text evidence="8">Belongs to the NrdR family.</text>
</comment>
<comment type="caution">
    <text evidence="11">The sequence shown here is derived from an EMBL/GenBank/DDBJ whole genome shotgun (WGS) entry which is preliminary data.</text>
</comment>
<evidence type="ECO:0000256" key="7">
    <source>
        <dbReference type="ARBA" id="ARBA00023163"/>
    </source>
</evidence>
<sequence>MQCFYCGHPESKVLETRAAEEGRTIRRRRECLTCNRRFTTLERVEEAPLIVRKKDGTLQAFDRHKLMSGLVKACEKRPIPLEQLEALVTALERDLRNRCEREVPTVQIGELVMERLRDVDEVAYVRFASVYRQFKDIGRFLEELEGLLARKN</sequence>
<keyword evidence="1 8" id="KW-0678">Repressor</keyword>
<evidence type="ECO:0000256" key="6">
    <source>
        <dbReference type="ARBA" id="ARBA00023125"/>
    </source>
</evidence>
<dbReference type="GO" id="GO:0045892">
    <property type="term" value="P:negative regulation of DNA-templated transcription"/>
    <property type="evidence" value="ECO:0007669"/>
    <property type="project" value="UniProtKB-UniRule"/>
</dbReference>
<evidence type="ECO:0000256" key="8">
    <source>
        <dbReference type="HAMAP-Rule" id="MF_00440"/>
    </source>
</evidence>
<evidence type="ECO:0000313" key="11">
    <source>
        <dbReference type="EMBL" id="TCP62122.1"/>
    </source>
</evidence>
<comment type="cofactor">
    <cofactor evidence="8">
        <name>Zn(2+)</name>
        <dbReference type="ChEBI" id="CHEBI:29105"/>
    </cofactor>
    <text evidence="8">Binds 1 zinc ion.</text>
</comment>
<feature type="domain" description="ATP-cone" evidence="9">
    <location>
        <begin position="50"/>
        <end position="136"/>
    </location>
</feature>
<feature type="zinc finger region" evidence="8">
    <location>
        <begin position="3"/>
        <end position="34"/>
    </location>
</feature>
<keyword evidence="6 8" id="KW-0238">DNA-binding</keyword>
<dbReference type="AlphaFoldDB" id="A0A4R2RF00"/>
<evidence type="ECO:0000313" key="12">
    <source>
        <dbReference type="Proteomes" id="UP000294813"/>
    </source>
</evidence>
<evidence type="ECO:0000256" key="5">
    <source>
        <dbReference type="ARBA" id="ARBA00023015"/>
    </source>
</evidence>
<dbReference type="Proteomes" id="UP000294813">
    <property type="component" value="Unassembled WGS sequence"/>
</dbReference>
<dbReference type="GO" id="GO:0003677">
    <property type="term" value="F:DNA binding"/>
    <property type="evidence" value="ECO:0007669"/>
    <property type="project" value="UniProtKB-KW"/>
</dbReference>
<evidence type="ECO:0000256" key="1">
    <source>
        <dbReference type="ARBA" id="ARBA00022491"/>
    </source>
</evidence>
<dbReference type="RefSeq" id="WP_131920024.1">
    <property type="nucleotide sequence ID" value="NZ_JAOQNU010000023.1"/>
</dbReference>
<keyword evidence="2 8" id="KW-0547">Nucleotide-binding</keyword>
<dbReference type="PANTHER" id="PTHR30455:SF2">
    <property type="entry name" value="TRANSCRIPTIONAL REPRESSOR NRDR"/>
    <property type="match status" value="1"/>
</dbReference>
<dbReference type="Pfam" id="PF22811">
    <property type="entry name" value="Zn_ribbon_NrdR"/>
    <property type="match status" value="1"/>
</dbReference>
<proteinExistence type="inferred from homology"/>
<protein>
    <recommendedName>
        <fullName evidence="8">Transcriptional repressor NrdR</fullName>
    </recommendedName>
</protein>
<evidence type="ECO:0000259" key="10">
    <source>
        <dbReference type="Pfam" id="PF22811"/>
    </source>
</evidence>
<keyword evidence="8" id="KW-0479">Metal-binding</keyword>
<reference evidence="11 12" key="1">
    <citation type="submission" date="2019-03" db="EMBL/GenBank/DDBJ databases">
        <title>Genomic Encyclopedia of Type Strains, Phase IV (KMG-IV): sequencing the most valuable type-strain genomes for metagenomic binning, comparative biology and taxonomic classification.</title>
        <authorList>
            <person name="Goeker M."/>
        </authorList>
    </citation>
    <scope>NUCLEOTIDE SEQUENCE [LARGE SCALE GENOMIC DNA]</scope>
    <source>
        <strain evidence="11 12">DSM 11170</strain>
    </source>
</reference>
<feature type="domain" description="Transcriptional repressor NrdR-like N-terminal" evidence="10">
    <location>
        <begin position="1"/>
        <end position="42"/>
    </location>
</feature>
<dbReference type="InterPro" id="IPR055173">
    <property type="entry name" value="NrdR-like_N"/>
</dbReference>